<dbReference type="RefSeq" id="WP_182173915.1">
    <property type="nucleotide sequence ID" value="NZ_JACFXU010000017.1"/>
</dbReference>
<dbReference type="PANTHER" id="PTHR40942">
    <property type="match status" value="1"/>
</dbReference>
<dbReference type="GO" id="GO:0020037">
    <property type="term" value="F:heme binding"/>
    <property type="evidence" value="ECO:0007669"/>
    <property type="project" value="InterPro"/>
</dbReference>
<protein>
    <submittedName>
        <fullName evidence="9">Cytochrome c5 family protein</fullName>
    </submittedName>
</protein>
<dbReference type="Gene3D" id="1.10.760.10">
    <property type="entry name" value="Cytochrome c-like domain"/>
    <property type="match status" value="1"/>
</dbReference>
<evidence type="ECO:0000256" key="6">
    <source>
        <dbReference type="PROSITE-ProRule" id="PRU00433"/>
    </source>
</evidence>
<dbReference type="PANTHER" id="PTHR40942:SF2">
    <property type="entry name" value="CYTOCHROME-RELATED"/>
    <property type="match status" value="1"/>
</dbReference>
<dbReference type="PRINTS" id="PR00607">
    <property type="entry name" value="CYTCHROMECIE"/>
</dbReference>
<sequence>MKNLKLLACAVTVIAASYAPASLAEPPMDKYNSSCAVCHATGVAGAPKTGDVAAWQPRLEKGMEQMMQSVNGGLNAMPPKGMCFNCSDEDYQALIEYMSSPAE</sequence>
<feature type="signal peptide" evidence="7">
    <location>
        <begin position="1"/>
        <end position="24"/>
    </location>
</feature>
<dbReference type="GO" id="GO:0009055">
    <property type="term" value="F:electron transfer activity"/>
    <property type="evidence" value="ECO:0007669"/>
    <property type="project" value="InterPro"/>
</dbReference>
<feature type="chain" id="PRO_5031485010" evidence="7">
    <location>
        <begin position="25"/>
        <end position="103"/>
    </location>
</feature>
<dbReference type="GO" id="GO:0005506">
    <property type="term" value="F:iron ion binding"/>
    <property type="evidence" value="ECO:0007669"/>
    <property type="project" value="InterPro"/>
</dbReference>
<evidence type="ECO:0000313" key="9">
    <source>
        <dbReference type="EMBL" id="MBA6413821.1"/>
    </source>
</evidence>
<reference evidence="9 10" key="1">
    <citation type="submission" date="2020-07" db="EMBL/GenBank/DDBJ databases">
        <title>Halieaceae bacterium, F7430, whole genome shotgun sequencing project.</title>
        <authorList>
            <person name="Jiang S."/>
            <person name="Liu Z.W."/>
            <person name="Du Z.J."/>
        </authorList>
    </citation>
    <scope>NUCLEOTIDE SEQUENCE [LARGE SCALE GENOMIC DNA]</scope>
    <source>
        <strain evidence="9 10">F7430</strain>
    </source>
</reference>
<evidence type="ECO:0000259" key="8">
    <source>
        <dbReference type="PROSITE" id="PS51007"/>
    </source>
</evidence>
<keyword evidence="7" id="KW-0732">Signal</keyword>
<keyword evidence="1" id="KW-0813">Transport</keyword>
<evidence type="ECO:0000256" key="5">
    <source>
        <dbReference type="ARBA" id="ARBA00023004"/>
    </source>
</evidence>
<dbReference type="Pfam" id="PF13442">
    <property type="entry name" value="Cytochrome_CBB3"/>
    <property type="match status" value="1"/>
</dbReference>
<keyword evidence="10" id="KW-1185">Reference proteome</keyword>
<dbReference type="SUPFAM" id="SSF46626">
    <property type="entry name" value="Cytochrome c"/>
    <property type="match status" value="1"/>
</dbReference>
<comment type="caution">
    <text evidence="9">The sequence shown here is derived from an EMBL/GenBank/DDBJ whole genome shotgun (WGS) entry which is preliminary data.</text>
</comment>
<keyword evidence="2 6" id="KW-0349">Heme</keyword>
<dbReference type="EMBL" id="JACFXU010000017">
    <property type="protein sequence ID" value="MBA6413821.1"/>
    <property type="molecule type" value="Genomic_DNA"/>
</dbReference>
<dbReference type="InterPro" id="IPR009056">
    <property type="entry name" value="Cyt_c-like_dom"/>
</dbReference>
<evidence type="ECO:0000256" key="7">
    <source>
        <dbReference type="SAM" id="SignalP"/>
    </source>
</evidence>
<evidence type="ECO:0000256" key="2">
    <source>
        <dbReference type="ARBA" id="ARBA00022617"/>
    </source>
</evidence>
<keyword evidence="4" id="KW-0249">Electron transport</keyword>
<accession>A0A7W2TXL5</accession>
<name>A0A7W2TXL5_9GAMM</name>
<dbReference type="InterPro" id="IPR002323">
    <property type="entry name" value="Cyt_CIE"/>
</dbReference>
<proteinExistence type="predicted"/>
<evidence type="ECO:0000313" key="10">
    <source>
        <dbReference type="Proteomes" id="UP000539350"/>
    </source>
</evidence>
<dbReference type="PROSITE" id="PS51007">
    <property type="entry name" value="CYTC"/>
    <property type="match status" value="1"/>
</dbReference>
<evidence type="ECO:0000256" key="1">
    <source>
        <dbReference type="ARBA" id="ARBA00022448"/>
    </source>
</evidence>
<keyword evidence="3 6" id="KW-0479">Metal-binding</keyword>
<evidence type="ECO:0000256" key="3">
    <source>
        <dbReference type="ARBA" id="ARBA00022723"/>
    </source>
</evidence>
<dbReference type="InterPro" id="IPR036909">
    <property type="entry name" value="Cyt_c-like_dom_sf"/>
</dbReference>
<dbReference type="Proteomes" id="UP000539350">
    <property type="component" value="Unassembled WGS sequence"/>
</dbReference>
<keyword evidence="5 6" id="KW-0408">Iron</keyword>
<gene>
    <name evidence="9" type="ORF">H2508_11935</name>
</gene>
<feature type="domain" description="Cytochrome c" evidence="8">
    <location>
        <begin position="22"/>
        <end position="102"/>
    </location>
</feature>
<dbReference type="AlphaFoldDB" id="A0A7W2TXL5"/>
<evidence type="ECO:0000256" key="4">
    <source>
        <dbReference type="ARBA" id="ARBA00022982"/>
    </source>
</evidence>
<organism evidence="9 10">
    <name type="scientific">Sediminihaliea albiluteola</name>
    <dbReference type="NCBI Taxonomy" id="2758564"/>
    <lineage>
        <taxon>Bacteria</taxon>
        <taxon>Pseudomonadati</taxon>
        <taxon>Pseudomonadota</taxon>
        <taxon>Gammaproteobacteria</taxon>
        <taxon>Cellvibrionales</taxon>
        <taxon>Halieaceae</taxon>
        <taxon>Sediminihaliea</taxon>
    </lineage>
</organism>